<dbReference type="GO" id="GO:0005737">
    <property type="term" value="C:cytoplasm"/>
    <property type="evidence" value="ECO:0007669"/>
    <property type="project" value="UniProtKB-SubCell"/>
</dbReference>
<comment type="function">
    <text evidence="8">Catalyzes the dehydration of the S-form of NAD(P)HX at the expense of ATP, which is converted to ADP. Together with NAD(P)HX epimerase, which catalyzes the epimerization of the S- and R-forms, the enzyme allows the repair of both epimers of NAD(P)HX, a damaged form of NAD(P)H that is a result of enzymatic or heat-dependent hydration.</text>
</comment>
<dbReference type="RefSeq" id="XP_001646096.1">
    <property type="nucleotide sequence ID" value="XM_001646046.1"/>
</dbReference>
<dbReference type="FunCoup" id="A7THS2">
    <property type="interactions" value="190"/>
</dbReference>
<comment type="catalytic activity">
    <reaction evidence="8">
        <text>(6S)-NADHX + ATP = ADP + phosphate + NADH + H(+)</text>
        <dbReference type="Rhea" id="RHEA:19017"/>
        <dbReference type="ChEBI" id="CHEBI:15378"/>
        <dbReference type="ChEBI" id="CHEBI:30616"/>
        <dbReference type="ChEBI" id="CHEBI:43474"/>
        <dbReference type="ChEBI" id="CHEBI:57945"/>
        <dbReference type="ChEBI" id="CHEBI:64074"/>
        <dbReference type="ChEBI" id="CHEBI:456216"/>
        <dbReference type="EC" id="4.2.1.93"/>
    </reaction>
</comment>
<evidence type="ECO:0000259" key="9">
    <source>
        <dbReference type="PROSITE" id="PS51383"/>
    </source>
</evidence>
<dbReference type="Gene3D" id="3.40.1190.20">
    <property type="match status" value="1"/>
</dbReference>
<comment type="cofactor">
    <cofactor evidence="8">
        <name>Mg(2+)</name>
        <dbReference type="ChEBI" id="CHEBI:18420"/>
    </cofactor>
</comment>
<keyword evidence="2 8" id="KW-0547">Nucleotide-binding</keyword>
<dbReference type="EMBL" id="DS480392">
    <property type="protein sequence ID" value="EDO18238.1"/>
    <property type="molecule type" value="Genomic_DNA"/>
</dbReference>
<keyword evidence="5 8" id="KW-0520">NAD</keyword>
<dbReference type="EC" id="4.2.1.93" evidence="8"/>
<reference evidence="10 11" key="1">
    <citation type="journal article" date="2007" name="Proc. Natl. Acad. Sci. U.S.A.">
        <title>Independent sorting-out of thousands of duplicated gene pairs in two yeast species descended from a whole-genome duplication.</title>
        <authorList>
            <person name="Scannell D.R."/>
            <person name="Frank A.C."/>
            <person name="Conant G.C."/>
            <person name="Byrne K.P."/>
            <person name="Woolfit M."/>
            <person name="Wolfe K.H."/>
        </authorList>
    </citation>
    <scope>NUCLEOTIDE SEQUENCE [LARGE SCALE GENOMIC DNA]</scope>
    <source>
        <strain evidence="11">ATCC 22028 / DSM 70294 / BCRC 21397 / CBS 2163 / NBRC 10782 / NRRL Y-8283 / UCD 57-17</strain>
    </source>
</reference>
<keyword evidence="6 8" id="KW-0456">Lyase</keyword>
<comment type="similarity">
    <text evidence="8">Belongs to the NnrD/CARKD family.</text>
</comment>
<evidence type="ECO:0000256" key="3">
    <source>
        <dbReference type="ARBA" id="ARBA00022840"/>
    </source>
</evidence>
<dbReference type="NCBIfam" id="TIGR00196">
    <property type="entry name" value="yjeF_cterm"/>
    <property type="match status" value="1"/>
</dbReference>
<name>A7THS2_VANPO</name>
<evidence type="ECO:0000256" key="4">
    <source>
        <dbReference type="ARBA" id="ARBA00022857"/>
    </source>
</evidence>
<keyword evidence="1 8" id="KW-0597">Phosphoprotein</keyword>
<dbReference type="AlphaFoldDB" id="A7THS2"/>
<dbReference type="PROSITE" id="PS01050">
    <property type="entry name" value="YJEF_C_2"/>
    <property type="match status" value="1"/>
</dbReference>
<dbReference type="PANTHER" id="PTHR12592:SF0">
    <property type="entry name" value="ATP-DEPENDENT (S)-NAD(P)H-HYDRATE DEHYDRATASE"/>
    <property type="match status" value="1"/>
</dbReference>
<feature type="domain" description="YjeF C-terminal" evidence="9">
    <location>
        <begin position="13"/>
        <end position="327"/>
    </location>
</feature>
<dbReference type="PhylomeDB" id="A7THS2"/>
<dbReference type="InParanoid" id="A7THS2"/>
<organism evidence="11">
    <name type="scientific">Vanderwaltozyma polyspora (strain ATCC 22028 / DSM 70294 / BCRC 21397 / CBS 2163 / NBRC 10782 / NRRL Y-8283 / UCD 57-17)</name>
    <name type="common">Kluyveromyces polysporus</name>
    <dbReference type="NCBI Taxonomy" id="436907"/>
    <lineage>
        <taxon>Eukaryota</taxon>
        <taxon>Fungi</taxon>
        <taxon>Dikarya</taxon>
        <taxon>Ascomycota</taxon>
        <taxon>Saccharomycotina</taxon>
        <taxon>Saccharomycetes</taxon>
        <taxon>Saccharomycetales</taxon>
        <taxon>Saccharomycetaceae</taxon>
        <taxon>Vanderwaltozyma</taxon>
    </lineage>
</organism>
<dbReference type="STRING" id="436907.A7THS2"/>
<proteinExistence type="inferred from homology"/>
<accession>A7THS2</accession>
<evidence type="ECO:0000256" key="5">
    <source>
        <dbReference type="ARBA" id="ARBA00023027"/>
    </source>
</evidence>
<dbReference type="GO" id="GO:0047453">
    <property type="term" value="F:ATP-dependent NAD(P)H-hydrate dehydratase activity"/>
    <property type="evidence" value="ECO:0007669"/>
    <property type="project" value="UniProtKB-UniRule"/>
</dbReference>
<comment type="subcellular location">
    <subcellularLocation>
        <location evidence="8">Cytoplasm</location>
    </subcellularLocation>
</comment>
<sequence length="335" mass="37535">MSVLKQLSHKELINLAHSKCIPPLLSKFHKGQTGRVCIIGGCEDYTGAPYFSANATALMGCDLTHVICERQAAPIIKGYSPNLMVHPYLSSNVKEYPTDFDKIKSLLSRIHVIVIGPGLGRDPSMLESCKRIIQLVLEEHEGKIPIVIDADGLFLLSNDREAQDFIKRFPKGRIILTPNVVEFQRLYTALFNKDTSDDIDKLKKAERISELLQCIVFCKGRTDHIVASNYCNLENVTPGSNKRVGGQGDTLTGTIACMLSYSRAIHDFKLIDPNPKIEFSWLDYALLSCYSGSTITRTCSKLAYQEKGRAMQTTDMNNYVGQVFQMMFPEELIEE</sequence>
<dbReference type="HOGENOM" id="CLU_030651_0_0_1"/>
<feature type="binding site" evidence="8">
    <location>
        <begin position="219"/>
        <end position="223"/>
    </location>
    <ligand>
        <name>ATP</name>
        <dbReference type="ChEBI" id="CHEBI:30616"/>
    </ligand>
</feature>
<dbReference type="Pfam" id="PF01256">
    <property type="entry name" value="Carb_kinase"/>
    <property type="match status" value="1"/>
</dbReference>
<dbReference type="InterPro" id="IPR029056">
    <property type="entry name" value="Ribokinase-like"/>
</dbReference>
<dbReference type="PANTHER" id="PTHR12592">
    <property type="entry name" value="ATP-DEPENDENT (S)-NAD(P)H-HYDRATE DEHYDRATASE FAMILY MEMBER"/>
    <property type="match status" value="1"/>
</dbReference>
<dbReference type="InterPro" id="IPR017953">
    <property type="entry name" value="Carbohydrate_kinase_pred_CS"/>
</dbReference>
<dbReference type="PROSITE" id="PS01049">
    <property type="entry name" value="YJEF_C_1"/>
    <property type="match status" value="1"/>
</dbReference>
<dbReference type="HAMAP" id="MF_01965">
    <property type="entry name" value="NADHX_dehydratase"/>
    <property type="match status" value="1"/>
</dbReference>
<dbReference type="OrthoDB" id="8110916at2759"/>
<dbReference type="PROSITE" id="PS51383">
    <property type="entry name" value="YJEF_C_3"/>
    <property type="match status" value="1"/>
</dbReference>
<feature type="binding site" evidence="8">
    <location>
        <begin position="179"/>
        <end position="185"/>
    </location>
    <ligand>
        <name>(6S)-NADPHX</name>
        <dbReference type="ChEBI" id="CHEBI:64076"/>
    </ligand>
</feature>
<dbReference type="CDD" id="cd01171">
    <property type="entry name" value="YXKO-related"/>
    <property type="match status" value="1"/>
</dbReference>
<dbReference type="OMA" id="WRAAYHN"/>
<feature type="binding site" evidence="8">
    <location>
        <begin position="239"/>
        <end position="248"/>
    </location>
    <ligand>
        <name>ATP</name>
        <dbReference type="ChEBI" id="CHEBI:30616"/>
    </ligand>
</feature>
<keyword evidence="3 8" id="KW-0067">ATP-binding</keyword>
<dbReference type="SUPFAM" id="SSF53613">
    <property type="entry name" value="Ribokinase-like"/>
    <property type="match status" value="1"/>
</dbReference>
<evidence type="ECO:0000256" key="6">
    <source>
        <dbReference type="ARBA" id="ARBA00023239"/>
    </source>
</evidence>
<gene>
    <name evidence="10" type="ORF">Kpol_543p68</name>
</gene>
<dbReference type="KEGG" id="vpo:Kpol_543p68"/>
<feature type="binding site" evidence="8">
    <location>
        <position position="249"/>
    </location>
    <ligand>
        <name>(6S)-NADPHX</name>
        <dbReference type="ChEBI" id="CHEBI:64076"/>
    </ligand>
</feature>
<dbReference type="GO" id="GO:0046496">
    <property type="term" value="P:nicotinamide nucleotide metabolic process"/>
    <property type="evidence" value="ECO:0007669"/>
    <property type="project" value="UniProtKB-UniRule"/>
</dbReference>
<dbReference type="InterPro" id="IPR000631">
    <property type="entry name" value="CARKD"/>
</dbReference>
<evidence type="ECO:0000313" key="11">
    <source>
        <dbReference type="Proteomes" id="UP000000267"/>
    </source>
</evidence>
<dbReference type="Proteomes" id="UP000000267">
    <property type="component" value="Unassembled WGS sequence"/>
</dbReference>
<protein>
    <recommendedName>
        <fullName evidence="8">ATP-dependent (S)-NAD(P)H-hydrate dehydratase</fullName>
        <ecNumber evidence="8">4.2.1.93</ecNumber>
    </recommendedName>
    <alternativeName>
        <fullName evidence="8">ATP-dependent NAD(P)HX dehydratase</fullName>
    </alternativeName>
</protein>
<evidence type="ECO:0000313" key="10">
    <source>
        <dbReference type="EMBL" id="EDO18238.1"/>
    </source>
</evidence>
<evidence type="ECO:0000256" key="1">
    <source>
        <dbReference type="ARBA" id="ARBA00022553"/>
    </source>
</evidence>
<keyword evidence="8" id="KW-0963">Cytoplasm</keyword>
<comment type="catalytic activity">
    <reaction evidence="7 8">
        <text>(6S)-NADPHX + ATP = ADP + phosphate + NADPH + H(+)</text>
        <dbReference type="Rhea" id="RHEA:32231"/>
        <dbReference type="ChEBI" id="CHEBI:15378"/>
        <dbReference type="ChEBI" id="CHEBI:30616"/>
        <dbReference type="ChEBI" id="CHEBI:43474"/>
        <dbReference type="ChEBI" id="CHEBI:57783"/>
        <dbReference type="ChEBI" id="CHEBI:64076"/>
        <dbReference type="ChEBI" id="CHEBI:456216"/>
        <dbReference type="EC" id="4.2.1.93"/>
    </reaction>
</comment>
<keyword evidence="4" id="KW-0521">NADP</keyword>
<keyword evidence="11" id="KW-1185">Reference proteome</keyword>
<dbReference type="FunFam" id="3.40.1190.20:FF:000023">
    <property type="entry name" value="ATP-dependent (S)-NAD(P)H-hydrate dehydratase"/>
    <property type="match status" value="1"/>
</dbReference>
<dbReference type="GO" id="GO:0005524">
    <property type="term" value="F:ATP binding"/>
    <property type="evidence" value="ECO:0007669"/>
    <property type="project" value="UniProtKB-KW"/>
</dbReference>
<dbReference type="GO" id="GO:0110051">
    <property type="term" value="P:metabolite repair"/>
    <property type="evidence" value="ECO:0007669"/>
    <property type="project" value="TreeGrafter"/>
</dbReference>
<evidence type="ECO:0000256" key="2">
    <source>
        <dbReference type="ARBA" id="ARBA00022741"/>
    </source>
</evidence>
<evidence type="ECO:0000256" key="7">
    <source>
        <dbReference type="ARBA" id="ARBA00047472"/>
    </source>
</evidence>
<feature type="binding site" evidence="8">
    <location>
        <position position="118"/>
    </location>
    <ligand>
        <name>(6S)-NADPHX</name>
        <dbReference type="ChEBI" id="CHEBI:64076"/>
    </ligand>
</feature>
<evidence type="ECO:0000256" key="8">
    <source>
        <dbReference type="HAMAP-Rule" id="MF_03157"/>
    </source>
</evidence>
<dbReference type="eggNOG" id="KOG3974">
    <property type="taxonomic scope" value="Eukaryota"/>
</dbReference>
<dbReference type="GeneID" id="5546513"/>